<feature type="transmembrane region" description="Helical" evidence="6">
    <location>
        <begin position="368"/>
        <end position="392"/>
    </location>
</feature>
<evidence type="ECO:0000256" key="3">
    <source>
        <dbReference type="ARBA" id="ARBA00022692"/>
    </source>
</evidence>
<gene>
    <name evidence="8" type="ORF">C5L39_04600</name>
</gene>
<proteinExistence type="predicted"/>
<dbReference type="InterPro" id="IPR052159">
    <property type="entry name" value="Competence_DNA_uptake"/>
</dbReference>
<feature type="transmembrane region" description="Helical" evidence="6">
    <location>
        <begin position="307"/>
        <end position="328"/>
    </location>
</feature>
<keyword evidence="2" id="KW-1003">Cell membrane</keyword>
<feature type="transmembrane region" description="Helical" evidence="6">
    <location>
        <begin position="6"/>
        <end position="23"/>
    </location>
</feature>
<dbReference type="Proteomes" id="UP000266975">
    <property type="component" value="Unassembled WGS sequence"/>
</dbReference>
<keyword evidence="9" id="KW-1185">Reference proteome</keyword>
<comment type="caution">
    <text evidence="8">The sequence shown here is derived from an EMBL/GenBank/DDBJ whole genome shotgun (WGS) entry which is preliminary data.</text>
</comment>
<feature type="transmembrane region" description="Helical" evidence="6">
    <location>
        <begin position="340"/>
        <end position="362"/>
    </location>
</feature>
<reference evidence="8 9" key="1">
    <citation type="submission" date="2018-02" db="EMBL/GenBank/DDBJ databases">
        <title>Corynebacterium alimpuense sp. nov., a marine obligate actinomycete isolated from sediments of Valparaiso bay, Chile.</title>
        <authorList>
            <person name="Claverias F."/>
            <person name="Gonzales-Siles L."/>
            <person name="Salva-Serra F."/>
            <person name="Inganaes E."/>
            <person name="Molin K."/>
            <person name="Cumsille A."/>
            <person name="Undabarrena A."/>
            <person name="Couve E."/>
            <person name="Moore E.R.B."/>
            <person name="Gomila M."/>
            <person name="Camara B."/>
        </authorList>
    </citation>
    <scope>NUCLEOTIDE SEQUENCE [LARGE SCALE GENOMIC DNA]</scope>
    <source>
        <strain evidence="8 9">CCUG 69366</strain>
    </source>
</reference>
<feature type="domain" description="ComEC/Rec2-related protein" evidence="7">
    <location>
        <begin position="191"/>
        <end position="448"/>
    </location>
</feature>
<evidence type="ECO:0000256" key="4">
    <source>
        <dbReference type="ARBA" id="ARBA00022989"/>
    </source>
</evidence>
<feature type="transmembrane region" description="Helical" evidence="6">
    <location>
        <begin position="28"/>
        <end position="46"/>
    </location>
</feature>
<feature type="transmembrane region" description="Helical" evidence="6">
    <location>
        <begin position="243"/>
        <end position="261"/>
    </location>
</feature>
<keyword evidence="5 6" id="KW-0472">Membrane</keyword>
<dbReference type="PANTHER" id="PTHR30619:SF7">
    <property type="entry name" value="BETA-LACTAMASE DOMAIN PROTEIN"/>
    <property type="match status" value="1"/>
</dbReference>
<sequence length="550" mass="56384">MSELRLVPGALVVWAVTLFLLFYGAEMVTVLVVLLGLVIVAVVLVWCRQSGQALFTTAVGATAVALTVVRIQQAARWIPAKPLLGEVSAAPVEVSSGGYLVRLAVDGYPAVLPVFSELAPEHLAIGSQVLAQVNMSSSQRPGVGDQVATGELQLVEGPTGMAAFAAQVRESFSQSVVASVGTSSQGLIPGMVLGDTSGQSVAERELYIVTGLSHLSAVSGANVAIVTTAAVLVCRLLTLGPRIQIGVATGALVGFVGLVGTEPSVLRASVTGLVGLLAVLNSSRMEPIHGLSLAVIGLIFWDSDLAASYGFALSVAATAGIIALYPLLYRPLAATGLPAILMRAVAVAVAADIVTMPIIALMAGEVSLVSVVANVLVAVVVPPVTVLGLLAAGLSMLPGGLEVILLWVIEPCTWWIHQVASVGAGLGLATVSASPAWVLVAYGWIIAAVVGGHAGKTLVVLAIWFVVAARGEQTAPELDIGELSTHVVKTVEDLESVPPGTHVIIVLDSSGQAAQRPTVTRQGIPVLFPHRDGEVTVHSDGTQHAGDGRF</sequence>
<name>A0A3M8KAP7_9CORY</name>
<accession>A0A3M8KAP7</accession>
<organism evidence="8 9">
    <name type="scientific">Corynebacterium alimapuense</name>
    <dbReference type="NCBI Taxonomy" id="1576874"/>
    <lineage>
        <taxon>Bacteria</taxon>
        <taxon>Bacillati</taxon>
        <taxon>Actinomycetota</taxon>
        <taxon>Actinomycetes</taxon>
        <taxon>Mycobacteriales</taxon>
        <taxon>Corynebacteriaceae</taxon>
        <taxon>Corynebacterium</taxon>
    </lineage>
</organism>
<evidence type="ECO:0000256" key="2">
    <source>
        <dbReference type="ARBA" id="ARBA00022475"/>
    </source>
</evidence>
<comment type="subcellular location">
    <subcellularLocation>
        <location evidence="1">Cell membrane</location>
        <topology evidence="1">Multi-pass membrane protein</topology>
    </subcellularLocation>
</comment>
<dbReference type="PANTHER" id="PTHR30619">
    <property type="entry name" value="DNA INTERNALIZATION/COMPETENCE PROTEIN COMEC/REC2"/>
    <property type="match status" value="1"/>
</dbReference>
<evidence type="ECO:0000256" key="1">
    <source>
        <dbReference type="ARBA" id="ARBA00004651"/>
    </source>
</evidence>
<evidence type="ECO:0000259" key="7">
    <source>
        <dbReference type="Pfam" id="PF03772"/>
    </source>
</evidence>
<dbReference type="AlphaFoldDB" id="A0A3M8KAP7"/>
<evidence type="ECO:0000256" key="6">
    <source>
        <dbReference type="SAM" id="Phobius"/>
    </source>
</evidence>
<dbReference type="EMBL" id="PTJO01000003">
    <property type="protein sequence ID" value="RNE49624.1"/>
    <property type="molecule type" value="Genomic_DNA"/>
</dbReference>
<protein>
    <submittedName>
        <fullName evidence="8">Competence protein ComEC</fullName>
    </submittedName>
</protein>
<dbReference type="GO" id="GO:0005886">
    <property type="term" value="C:plasma membrane"/>
    <property type="evidence" value="ECO:0007669"/>
    <property type="project" value="UniProtKB-SubCell"/>
</dbReference>
<keyword evidence="4 6" id="KW-1133">Transmembrane helix</keyword>
<feature type="transmembrane region" description="Helical" evidence="6">
    <location>
        <begin position="206"/>
        <end position="231"/>
    </location>
</feature>
<dbReference type="NCBIfam" id="TIGR00360">
    <property type="entry name" value="ComEC_N-term"/>
    <property type="match status" value="1"/>
</dbReference>
<evidence type="ECO:0000313" key="8">
    <source>
        <dbReference type="EMBL" id="RNE49624.1"/>
    </source>
</evidence>
<feature type="transmembrane region" description="Helical" evidence="6">
    <location>
        <begin position="441"/>
        <end position="467"/>
    </location>
</feature>
<keyword evidence="3 6" id="KW-0812">Transmembrane</keyword>
<dbReference type="Pfam" id="PF03772">
    <property type="entry name" value="Competence"/>
    <property type="match status" value="1"/>
</dbReference>
<evidence type="ECO:0000256" key="5">
    <source>
        <dbReference type="ARBA" id="ARBA00023136"/>
    </source>
</evidence>
<evidence type="ECO:0000313" key="9">
    <source>
        <dbReference type="Proteomes" id="UP000266975"/>
    </source>
</evidence>
<dbReference type="InterPro" id="IPR004477">
    <property type="entry name" value="ComEC_N"/>
</dbReference>
<dbReference type="RefSeq" id="WP_123047671.1">
    <property type="nucleotide sequence ID" value="NZ_PTJO01000003.1"/>
</dbReference>
<dbReference type="OrthoDB" id="7177610at2"/>